<evidence type="ECO:0000313" key="6">
    <source>
        <dbReference type="Proteomes" id="UP000053257"/>
    </source>
</evidence>
<dbReference type="InterPro" id="IPR001138">
    <property type="entry name" value="Zn2Cys6_DnaBD"/>
</dbReference>
<accession>A0A0C3PXK0</accession>
<dbReference type="PANTHER" id="PTHR46910">
    <property type="entry name" value="TRANSCRIPTION FACTOR PDR1"/>
    <property type="match status" value="1"/>
</dbReference>
<evidence type="ECO:0000313" key="5">
    <source>
        <dbReference type="EMBL" id="KIP12858.1"/>
    </source>
</evidence>
<protein>
    <recommendedName>
        <fullName evidence="4">Zn(2)-C6 fungal-type domain-containing protein</fullName>
    </recommendedName>
</protein>
<feature type="compositionally biased region" description="Low complexity" evidence="3">
    <location>
        <begin position="672"/>
        <end position="712"/>
    </location>
</feature>
<dbReference type="GO" id="GO:0008270">
    <property type="term" value="F:zinc ion binding"/>
    <property type="evidence" value="ECO:0007669"/>
    <property type="project" value="InterPro"/>
</dbReference>
<dbReference type="STRING" id="745531.A0A0C3PXK0"/>
<keyword evidence="1" id="KW-0479">Metal-binding</keyword>
<feature type="region of interest" description="Disordered" evidence="3">
    <location>
        <begin position="672"/>
        <end position="810"/>
    </location>
</feature>
<feature type="region of interest" description="Disordered" evidence="3">
    <location>
        <begin position="145"/>
        <end position="166"/>
    </location>
</feature>
<dbReference type="InterPro" id="IPR036864">
    <property type="entry name" value="Zn2-C6_fun-type_DNA-bd_sf"/>
</dbReference>
<dbReference type="AlphaFoldDB" id="A0A0C3PXK0"/>
<dbReference type="OrthoDB" id="434771at2759"/>
<gene>
    <name evidence="5" type="ORF">PHLGIDRAFT_97590</name>
</gene>
<feature type="compositionally biased region" description="Polar residues" evidence="3">
    <location>
        <begin position="145"/>
        <end position="162"/>
    </location>
</feature>
<dbReference type="SMART" id="SM00066">
    <property type="entry name" value="GAL4"/>
    <property type="match status" value="1"/>
</dbReference>
<dbReference type="Pfam" id="PF00172">
    <property type="entry name" value="Zn_clus"/>
    <property type="match status" value="1"/>
</dbReference>
<dbReference type="CDD" id="cd00067">
    <property type="entry name" value="GAL4"/>
    <property type="match status" value="1"/>
</dbReference>
<sequence length="982" mass="107896">MTETDPMSSESNDRIPNYQPKKKKVDDPPLPPDIGLKPVQLQRRRVWRACESCRRKKIKCDGNEPTCSQCAASKSQCTWLQTKDRAALSRHYVQELEARLQHMETLFTQVAPILEQVGGGLDPSSVASGSGDNIDPNALQALLNNNKDTSTNSTRFSSPTQVKTEDDMSDSFGQLALDEHGQMRWIGSSSAMSLIQSFRTLTTSPLHRVSPMDEDPLAPGPSINKFYFPASVFFGKIRVLPGPEEVEFPPRDLADKLVNAYFTRFHFLMPVIDKPSFLDQYVIVMDHIGDPVTARRQTAFLALLNAVFACAAKLVDDPRLSAGEGLDDAGMGMVYYERALILHYISHISMQVEHVQCFLLMATFLCSVNCLPQAWILVGQAVRIAQDTGLHRSPRRLLIPSIQKETRRKVWWGCYILDRMLALALGRPLGIDDRDCDVEIPVDVDDEDLPQYFQGANMSRNAPTLMKGFVEQISLYGIAGKVLRQVYSLDKCKEYLEPEKRQELNRSVESLDKALDKWCNDLPTVFKSAPVTEKQVSMAAVLCTHYYSILTTLHRNFLPVKPDQPVPPRSTAKAVSTARACLRLAPSIRNVVPPSHHLAFFIQTLFSSAVIILLYAMHTTDPGASRTAMEEARSCLGYLATWEGSWPGAKKCKELLDDLIGTAGEAIQAATTNQTNLPPNTPSNASSSNPQSNMSSGPASPSPLAGGSMAAPITVPSSADRMKNRRNRSRDPRLSPRLIPQSGYHRHNPLSQRARSTSRKRPHDDDFEYGNPSLSSVLSGSYPGRSNLSSHGSPASVNSHPSPPTKLERTLEASPPMVPMNSFGVPQSPTVQIPSSSYSYDFGMAQSPRDGSWGGQRPDASSTIYEDASQAGYNLQSYSGGLQSNYMDQITELGSNVGSMGDSPPALNGFVGPGLPFRGLDFIRNYNPSGYMSNDQDAWQASFDATNFGMDPELPFTLGDATIGDLSVDGQNGGQQWSEGQS</sequence>
<feature type="domain" description="Zn(2)-C6 fungal-type" evidence="4">
    <location>
        <begin position="49"/>
        <end position="79"/>
    </location>
</feature>
<proteinExistence type="predicted"/>
<dbReference type="GO" id="GO:0000981">
    <property type="term" value="F:DNA-binding transcription factor activity, RNA polymerase II-specific"/>
    <property type="evidence" value="ECO:0007669"/>
    <property type="project" value="InterPro"/>
</dbReference>
<keyword evidence="6" id="KW-1185">Reference proteome</keyword>
<organism evidence="5 6">
    <name type="scientific">Phlebiopsis gigantea (strain 11061_1 CR5-6)</name>
    <name type="common">White-rot fungus</name>
    <name type="synonym">Peniophora gigantea</name>
    <dbReference type="NCBI Taxonomy" id="745531"/>
    <lineage>
        <taxon>Eukaryota</taxon>
        <taxon>Fungi</taxon>
        <taxon>Dikarya</taxon>
        <taxon>Basidiomycota</taxon>
        <taxon>Agaricomycotina</taxon>
        <taxon>Agaricomycetes</taxon>
        <taxon>Polyporales</taxon>
        <taxon>Phanerochaetaceae</taxon>
        <taxon>Phlebiopsis</taxon>
    </lineage>
</organism>
<dbReference type="EMBL" id="KN840438">
    <property type="protein sequence ID" value="KIP12858.1"/>
    <property type="molecule type" value="Genomic_DNA"/>
</dbReference>
<dbReference type="InterPro" id="IPR007219">
    <property type="entry name" value="XnlR_reg_dom"/>
</dbReference>
<keyword evidence="2" id="KW-0539">Nucleus</keyword>
<name>A0A0C3PXK0_PHLG1</name>
<dbReference type="SMART" id="SM00906">
    <property type="entry name" value="Fungal_trans"/>
    <property type="match status" value="1"/>
</dbReference>
<dbReference type="PROSITE" id="PS00463">
    <property type="entry name" value="ZN2_CY6_FUNGAL_1"/>
    <property type="match status" value="1"/>
</dbReference>
<dbReference type="PANTHER" id="PTHR46910:SF1">
    <property type="entry name" value="MISCELLANEOUS ZN(II)2CYS6 TRANSCRIPTION FACTOR (EUROFUNG)-RELATED"/>
    <property type="match status" value="1"/>
</dbReference>
<dbReference type="HOGENOM" id="CLU_007406_0_0_1"/>
<dbReference type="PROSITE" id="PS50048">
    <property type="entry name" value="ZN2_CY6_FUNGAL_2"/>
    <property type="match status" value="1"/>
</dbReference>
<dbReference type="GO" id="GO:0003677">
    <property type="term" value="F:DNA binding"/>
    <property type="evidence" value="ECO:0007669"/>
    <property type="project" value="InterPro"/>
</dbReference>
<feature type="region of interest" description="Disordered" evidence="3">
    <location>
        <begin position="1"/>
        <end position="36"/>
    </location>
</feature>
<feature type="compositionally biased region" description="Polar residues" evidence="3">
    <location>
        <begin position="1"/>
        <end position="10"/>
    </location>
</feature>
<reference evidence="5 6" key="1">
    <citation type="journal article" date="2014" name="PLoS Genet.">
        <title>Analysis of the Phlebiopsis gigantea genome, transcriptome and secretome provides insight into its pioneer colonization strategies of wood.</title>
        <authorList>
            <person name="Hori C."/>
            <person name="Ishida T."/>
            <person name="Igarashi K."/>
            <person name="Samejima M."/>
            <person name="Suzuki H."/>
            <person name="Master E."/>
            <person name="Ferreira P."/>
            <person name="Ruiz-Duenas F.J."/>
            <person name="Held B."/>
            <person name="Canessa P."/>
            <person name="Larrondo L.F."/>
            <person name="Schmoll M."/>
            <person name="Druzhinina I.S."/>
            <person name="Kubicek C.P."/>
            <person name="Gaskell J.A."/>
            <person name="Kersten P."/>
            <person name="St John F."/>
            <person name="Glasner J."/>
            <person name="Sabat G."/>
            <person name="Splinter BonDurant S."/>
            <person name="Syed K."/>
            <person name="Yadav J."/>
            <person name="Mgbeahuruike A.C."/>
            <person name="Kovalchuk A."/>
            <person name="Asiegbu F.O."/>
            <person name="Lackner G."/>
            <person name="Hoffmeister D."/>
            <person name="Rencoret J."/>
            <person name="Gutierrez A."/>
            <person name="Sun H."/>
            <person name="Lindquist E."/>
            <person name="Barry K."/>
            <person name="Riley R."/>
            <person name="Grigoriev I.V."/>
            <person name="Henrissat B."/>
            <person name="Kues U."/>
            <person name="Berka R.M."/>
            <person name="Martinez A.T."/>
            <person name="Covert S.F."/>
            <person name="Blanchette R.A."/>
            <person name="Cullen D."/>
        </authorList>
    </citation>
    <scope>NUCLEOTIDE SEQUENCE [LARGE SCALE GENOMIC DNA]</scope>
    <source>
        <strain evidence="5 6">11061_1 CR5-6</strain>
    </source>
</reference>
<dbReference type="CDD" id="cd12148">
    <property type="entry name" value="fungal_TF_MHR"/>
    <property type="match status" value="1"/>
</dbReference>
<dbReference type="GO" id="GO:0006351">
    <property type="term" value="P:DNA-templated transcription"/>
    <property type="evidence" value="ECO:0007669"/>
    <property type="project" value="InterPro"/>
</dbReference>
<dbReference type="Proteomes" id="UP000053257">
    <property type="component" value="Unassembled WGS sequence"/>
</dbReference>
<evidence type="ECO:0000256" key="3">
    <source>
        <dbReference type="SAM" id="MobiDB-lite"/>
    </source>
</evidence>
<dbReference type="SUPFAM" id="SSF57701">
    <property type="entry name" value="Zn2/Cys6 DNA-binding domain"/>
    <property type="match status" value="1"/>
</dbReference>
<evidence type="ECO:0000256" key="2">
    <source>
        <dbReference type="ARBA" id="ARBA00023242"/>
    </source>
</evidence>
<dbReference type="Pfam" id="PF04082">
    <property type="entry name" value="Fungal_trans"/>
    <property type="match status" value="1"/>
</dbReference>
<feature type="compositionally biased region" description="Polar residues" evidence="3">
    <location>
        <begin position="772"/>
        <end position="800"/>
    </location>
</feature>
<dbReference type="Gene3D" id="4.10.240.10">
    <property type="entry name" value="Zn(2)-C6 fungal-type DNA-binding domain"/>
    <property type="match status" value="1"/>
</dbReference>
<evidence type="ECO:0000256" key="1">
    <source>
        <dbReference type="ARBA" id="ARBA00022723"/>
    </source>
</evidence>
<dbReference type="InterPro" id="IPR050987">
    <property type="entry name" value="AtrR-like"/>
</dbReference>
<evidence type="ECO:0000259" key="4">
    <source>
        <dbReference type="PROSITE" id="PS50048"/>
    </source>
</evidence>